<organism evidence="8 9">
    <name type="scientific">Pseudonocardia thermophila</name>
    <dbReference type="NCBI Taxonomy" id="1848"/>
    <lineage>
        <taxon>Bacteria</taxon>
        <taxon>Bacillati</taxon>
        <taxon>Actinomycetota</taxon>
        <taxon>Actinomycetes</taxon>
        <taxon>Pseudonocardiales</taxon>
        <taxon>Pseudonocardiaceae</taxon>
        <taxon>Pseudonocardia</taxon>
    </lineage>
</organism>
<gene>
    <name evidence="8" type="ORF">SAMN05443637_122121</name>
</gene>
<dbReference type="Gene3D" id="3.40.30.10">
    <property type="entry name" value="Glutaredoxin"/>
    <property type="match status" value="1"/>
</dbReference>
<feature type="binding site" evidence="7">
    <location>
        <position position="85"/>
    </location>
    <ligand>
        <name>[2Fe-2S] cluster</name>
        <dbReference type="ChEBI" id="CHEBI:190135"/>
    </ligand>
</feature>
<dbReference type="PANTHER" id="PTHR43342:SF1">
    <property type="entry name" value="BIFURCATING [FEFE] HYDROGENASE GAMMA SUBUNIT"/>
    <property type="match status" value="1"/>
</dbReference>
<evidence type="ECO:0000313" key="8">
    <source>
        <dbReference type="EMBL" id="SHL26164.1"/>
    </source>
</evidence>
<proteinExistence type="inferred from homology"/>
<keyword evidence="3 7" id="KW-0479">Metal-binding</keyword>
<feature type="binding site" evidence="7">
    <location>
        <position position="130"/>
    </location>
    <ligand>
        <name>[2Fe-2S] cluster</name>
        <dbReference type="ChEBI" id="CHEBI:190135"/>
    </ligand>
</feature>
<dbReference type="RefSeq" id="WP_073459737.1">
    <property type="nucleotide sequence ID" value="NZ_FRAP01000022.1"/>
</dbReference>
<evidence type="ECO:0000256" key="1">
    <source>
        <dbReference type="ARBA" id="ARBA00010643"/>
    </source>
</evidence>
<evidence type="ECO:0000256" key="2">
    <source>
        <dbReference type="ARBA" id="ARBA00022714"/>
    </source>
</evidence>
<dbReference type="NCBIfam" id="NF004638">
    <property type="entry name" value="PRK05988.1"/>
    <property type="match status" value="1"/>
</dbReference>
<dbReference type="GO" id="GO:0016491">
    <property type="term" value="F:oxidoreductase activity"/>
    <property type="evidence" value="ECO:0007669"/>
    <property type="project" value="InterPro"/>
</dbReference>
<dbReference type="EMBL" id="FRAP01000022">
    <property type="protein sequence ID" value="SHL26164.1"/>
    <property type="molecule type" value="Genomic_DNA"/>
</dbReference>
<comment type="similarity">
    <text evidence="1">Belongs to the complex I 24 kDa subunit family.</text>
</comment>
<keyword evidence="4 7" id="KW-0408">Iron</keyword>
<dbReference type="GO" id="GO:0051537">
    <property type="term" value="F:2 iron, 2 sulfur cluster binding"/>
    <property type="evidence" value="ECO:0007669"/>
    <property type="project" value="UniProtKB-KW"/>
</dbReference>
<dbReference type="InterPro" id="IPR002023">
    <property type="entry name" value="NuoE-like"/>
</dbReference>
<dbReference type="CDD" id="cd03081">
    <property type="entry name" value="TRX_Fd_NuoE_FDH_gamma"/>
    <property type="match status" value="1"/>
</dbReference>
<dbReference type="PIRSF" id="PIRSF000216">
    <property type="entry name" value="NADH_DH_24kDa"/>
    <property type="match status" value="1"/>
</dbReference>
<feature type="binding site" evidence="7">
    <location>
        <position position="126"/>
    </location>
    <ligand>
        <name>[2Fe-2S] cluster</name>
        <dbReference type="ChEBI" id="CHEBI:190135"/>
    </ligand>
</feature>
<accession>A0A1M6Z6R8</accession>
<dbReference type="AlphaFoldDB" id="A0A1M6Z6R8"/>
<dbReference type="InterPro" id="IPR036249">
    <property type="entry name" value="Thioredoxin-like_sf"/>
</dbReference>
<dbReference type="InterPro" id="IPR028431">
    <property type="entry name" value="NADP_DH_HndA-like"/>
</dbReference>
<keyword evidence="9" id="KW-1185">Reference proteome</keyword>
<evidence type="ECO:0000256" key="7">
    <source>
        <dbReference type="PIRSR" id="PIRSR000216-1"/>
    </source>
</evidence>
<evidence type="ECO:0000313" key="9">
    <source>
        <dbReference type="Proteomes" id="UP000184363"/>
    </source>
</evidence>
<sequence>MTSVTPPRTAAEECARAALAEHGSERGPLLPVLHAVQEKLGCIPRDVIPVIADGLNLSIAEVHGVVTFYKDFRSTPPGRTTVRICRAEACQARGANALVEHAKRQLGVEFGETTPDGAVTLDEVFCLGNCALGPAVQVGERLHGRVSPPRFDALLGELR</sequence>
<dbReference type="PANTHER" id="PTHR43342">
    <property type="entry name" value="NADH-QUINONE OXIDOREDUCTASE, E SUBUNIT"/>
    <property type="match status" value="1"/>
</dbReference>
<dbReference type="SUPFAM" id="SSF52833">
    <property type="entry name" value="Thioredoxin-like"/>
    <property type="match status" value="1"/>
</dbReference>
<evidence type="ECO:0000256" key="4">
    <source>
        <dbReference type="ARBA" id="ARBA00023004"/>
    </source>
</evidence>
<evidence type="ECO:0000256" key="6">
    <source>
        <dbReference type="ARBA" id="ARBA00034078"/>
    </source>
</evidence>
<dbReference type="GO" id="GO:0046872">
    <property type="term" value="F:metal ion binding"/>
    <property type="evidence" value="ECO:0007669"/>
    <property type="project" value="UniProtKB-KW"/>
</dbReference>
<dbReference type="PROSITE" id="PS01099">
    <property type="entry name" value="COMPLEX1_24K"/>
    <property type="match status" value="1"/>
</dbReference>
<reference evidence="8 9" key="1">
    <citation type="submission" date="2016-11" db="EMBL/GenBank/DDBJ databases">
        <authorList>
            <person name="Jaros S."/>
            <person name="Januszkiewicz K."/>
            <person name="Wedrychowicz H."/>
        </authorList>
    </citation>
    <scope>NUCLEOTIDE SEQUENCE [LARGE SCALE GENOMIC DNA]</scope>
    <source>
        <strain evidence="8 9">DSM 43832</strain>
    </source>
</reference>
<dbReference type="OrthoDB" id="9807941at2"/>
<keyword evidence="5 7" id="KW-0411">Iron-sulfur</keyword>
<dbReference type="Proteomes" id="UP000184363">
    <property type="component" value="Unassembled WGS sequence"/>
</dbReference>
<protein>
    <submittedName>
        <fullName evidence="8">Formate dehydrogenase gamma subunit</fullName>
    </submittedName>
</protein>
<feature type="binding site" evidence="7">
    <location>
        <position position="90"/>
    </location>
    <ligand>
        <name>[2Fe-2S] cluster</name>
        <dbReference type="ChEBI" id="CHEBI:190135"/>
    </ligand>
</feature>
<name>A0A1M6Z6R8_PSETH</name>
<dbReference type="Gene3D" id="1.10.10.1590">
    <property type="entry name" value="NADH-quinone oxidoreductase subunit E"/>
    <property type="match status" value="1"/>
</dbReference>
<dbReference type="InterPro" id="IPR041921">
    <property type="entry name" value="NuoE_N"/>
</dbReference>
<evidence type="ECO:0000256" key="3">
    <source>
        <dbReference type="ARBA" id="ARBA00022723"/>
    </source>
</evidence>
<keyword evidence="2 7" id="KW-0001">2Fe-2S</keyword>
<dbReference type="Pfam" id="PF01257">
    <property type="entry name" value="2Fe-2S_thioredx"/>
    <property type="match status" value="1"/>
</dbReference>
<comment type="cofactor">
    <cofactor evidence="6">
        <name>[2Fe-2S] cluster</name>
        <dbReference type="ChEBI" id="CHEBI:190135"/>
    </cofactor>
</comment>
<evidence type="ECO:0000256" key="5">
    <source>
        <dbReference type="ARBA" id="ARBA00023014"/>
    </source>
</evidence>
<dbReference type="STRING" id="1848.SAMN05443637_122121"/>
<comment type="cofactor">
    <cofactor evidence="7">
        <name>[2Fe-2S] cluster</name>
        <dbReference type="ChEBI" id="CHEBI:190135"/>
    </cofactor>
    <text evidence="7">Binds 1 [2Fe-2S] cluster.</text>
</comment>